<dbReference type="Proteomes" id="UP001189624">
    <property type="component" value="Chromosome 11"/>
</dbReference>
<dbReference type="AlphaFoldDB" id="A0AA86W6S8"/>
<dbReference type="EMBL" id="OY731408">
    <property type="protein sequence ID" value="CAJ1979315.1"/>
    <property type="molecule type" value="Genomic_DNA"/>
</dbReference>
<feature type="signal peptide" evidence="2">
    <location>
        <begin position="1"/>
        <end position="24"/>
    </location>
</feature>
<feature type="compositionally biased region" description="Gly residues" evidence="1">
    <location>
        <begin position="26"/>
        <end position="35"/>
    </location>
</feature>
<protein>
    <submittedName>
        <fullName evidence="3">Uncharacterized protein</fullName>
    </submittedName>
</protein>
<feature type="chain" id="PRO_5041708972" evidence="2">
    <location>
        <begin position="25"/>
        <end position="182"/>
    </location>
</feature>
<organism evidence="3 4">
    <name type="scientific">Sphenostylis stenocarpa</name>
    <dbReference type="NCBI Taxonomy" id="92480"/>
    <lineage>
        <taxon>Eukaryota</taxon>
        <taxon>Viridiplantae</taxon>
        <taxon>Streptophyta</taxon>
        <taxon>Embryophyta</taxon>
        <taxon>Tracheophyta</taxon>
        <taxon>Spermatophyta</taxon>
        <taxon>Magnoliopsida</taxon>
        <taxon>eudicotyledons</taxon>
        <taxon>Gunneridae</taxon>
        <taxon>Pentapetalae</taxon>
        <taxon>rosids</taxon>
        <taxon>fabids</taxon>
        <taxon>Fabales</taxon>
        <taxon>Fabaceae</taxon>
        <taxon>Papilionoideae</taxon>
        <taxon>50 kb inversion clade</taxon>
        <taxon>NPAAA clade</taxon>
        <taxon>indigoferoid/millettioid clade</taxon>
        <taxon>Phaseoleae</taxon>
        <taxon>Sphenostylis</taxon>
    </lineage>
</organism>
<reference evidence="3" key="1">
    <citation type="submission" date="2023-10" db="EMBL/GenBank/DDBJ databases">
        <authorList>
            <person name="Domelevo Entfellner J.-B."/>
        </authorList>
    </citation>
    <scope>NUCLEOTIDE SEQUENCE</scope>
</reference>
<feature type="compositionally biased region" description="Basic and acidic residues" evidence="1">
    <location>
        <begin position="80"/>
        <end position="110"/>
    </location>
</feature>
<feature type="compositionally biased region" description="Gly residues" evidence="1">
    <location>
        <begin position="44"/>
        <end position="79"/>
    </location>
</feature>
<evidence type="ECO:0000256" key="2">
    <source>
        <dbReference type="SAM" id="SignalP"/>
    </source>
</evidence>
<keyword evidence="2" id="KW-0732">Signal</keyword>
<evidence type="ECO:0000313" key="3">
    <source>
        <dbReference type="EMBL" id="CAJ1979315.1"/>
    </source>
</evidence>
<feature type="region of interest" description="Disordered" evidence="1">
    <location>
        <begin position="25"/>
        <end position="123"/>
    </location>
</feature>
<sequence length="182" mass="19207">MGGRKWSILVAIFILLIAMEAAIAQGQGGGNGSGKGNDNEKGKGQGQGNDNGKGKGQGNDNGKGKGQGQGNDNGKGKGQGNDKGKGKGQDKNGKQKGKDTKPKHQRHEASDYDTLPTLPSGQERGFCRANTTCEYKAIVCPPECTERKPKKNKKQKACFINCSSKKCEATCKGKFQGTSNFL</sequence>
<keyword evidence="4" id="KW-1185">Reference proteome</keyword>
<accession>A0AA86W6S8</accession>
<proteinExistence type="predicted"/>
<name>A0AA86W6S8_9FABA</name>
<dbReference type="Gramene" id="rna-AYBTSS11_LOCUS31529">
    <property type="protein sequence ID" value="CAJ1979315.1"/>
    <property type="gene ID" value="gene-AYBTSS11_LOCUS31529"/>
</dbReference>
<gene>
    <name evidence="3" type="ORF">AYBTSS11_LOCUS31529</name>
</gene>
<evidence type="ECO:0000313" key="4">
    <source>
        <dbReference type="Proteomes" id="UP001189624"/>
    </source>
</evidence>
<evidence type="ECO:0000256" key="1">
    <source>
        <dbReference type="SAM" id="MobiDB-lite"/>
    </source>
</evidence>